<gene>
    <name evidence="4" type="ORF">F384_19845</name>
</gene>
<dbReference type="InterPro" id="IPR007844">
    <property type="entry name" value="AsmA"/>
</dbReference>
<feature type="domain" description="AsmA" evidence="3">
    <location>
        <begin position="1"/>
        <end position="538"/>
    </location>
</feature>
<keyword evidence="2" id="KW-1133">Transmembrane helix</keyword>
<dbReference type="Pfam" id="PF05170">
    <property type="entry name" value="AsmA"/>
    <property type="match status" value="1"/>
</dbReference>
<dbReference type="EMBL" id="CP011132">
    <property type="protein sequence ID" value="AKE60655.1"/>
    <property type="molecule type" value="Genomic_DNA"/>
</dbReference>
<evidence type="ECO:0000313" key="5">
    <source>
        <dbReference type="Proteomes" id="UP000034085"/>
    </source>
</evidence>
<dbReference type="AlphaFoldDB" id="A0A0F6RGX3"/>
<protein>
    <recommendedName>
        <fullName evidence="3">AsmA domain-containing protein</fullName>
    </recommendedName>
</protein>
<evidence type="ECO:0000313" key="4">
    <source>
        <dbReference type="EMBL" id="AKE60655.1"/>
    </source>
</evidence>
<feature type="region of interest" description="Disordered" evidence="1">
    <location>
        <begin position="558"/>
        <end position="577"/>
    </location>
</feature>
<keyword evidence="2" id="KW-0472">Membrane</keyword>
<keyword evidence="2" id="KW-0812">Transmembrane</keyword>
<name>A0A0F6RGX3_CITAM</name>
<dbReference type="KEGG" id="cama:F384_19845"/>
<reference evidence="4 5" key="1">
    <citation type="journal article" date="2013" name="Appl. Microbiol. Biotechnol.">
        <title>Glycerol assimilation and production of 1,3-propanediol by Citrobacter amalonaticus Y19.</title>
        <authorList>
            <person name="Ainala S.K."/>
            <person name="Ashok S."/>
            <person name="Ko Y."/>
            <person name="Park S."/>
        </authorList>
    </citation>
    <scope>NUCLEOTIDE SEQUENCE [LARGE SCALE GENOMIC DNA]</scope>
    <source>
        <strain evidence="4 5">Y19</strain>
    </source>
</reference>
<evidence type="ECO:0000256" key="1">
    <source>
        <dbReference type="SAM" id="MobiDB-lite"/>
    </source>
</evidence>
<feature type="transmembrane region" description="Helical" evidence="2">
    <location>
        <begin position="7"/>
        <end position="26"/>
    </location>
</feature>
<organism evidence="4 5">
    <name type="scientific">Citrobacter amalonaticus Y19</name>
    <dbReference type="NCBI Taxonomy" id="1261127"/>
    <lineage>
        <taxon>Bacteria</taxon>
        <taxon>Pseudomonadati</taxon>
        <taxon>Pseudomonadota</taxon>
        <taxon>Gammaproteobacteria</taxon>
        <taxon>Enterobacterales</taxon>
        <taxon>Enterobacteriaceae</taxon>
        <taxon>Citrobacter</taxon>
    </lineage>
</organism>
<accession>A0A0F6RGX3</accession>
<evidence type="ECO:0000259" key="3">
    <source>
        <dbReference type="Pfam" id="PF05170"/>
    </source>
</evidence>
<evidence type="ECO:0000256" key="2">
    <source>
        <dbReference type="SAM" id="Phobius"/>
    </source>
</evidence>
<dbReference type="PATRIC" id="fig|1261127.3.peg.4144"/>
<dbReference type="HOGENOM" id="CLU_033892_0_0_6"/>
<dbReference type="Proteomes" id="UP000034085">
    <property type="component" value="Chromosome"/>
</dbReference>
<proteinExistence type="predicted"/>
<dbReference type="RefSeq" id="WP_046492241.1">
    <property type="nucleotide sequence ID" value="NZ_CP011132.1"/>
</dbReference>
<sequence length="577" mass="62881">MKFIGKLILYVLIALLVVILGLYFLLQTRWGAEHISAWISEHSDYRLSFDAMDHRFSSPSHILLNNVTFGRDGQPATLVAKTVDIGLSTRQLTHPRHVDTILLQNGTLNISPQTAPLPFQADRLQLQDMAFNSPGSEWDLSAQRVNGGIIPWLPEAGKVLGSKAQIQLSAGSLTLNDVPAANVLIEGSIDNEQVTLSNIGADIARGALTGVAKRHADGSWMVENLRLNDIRLQSDKSLADFFAPLNTIPSLQIDRLEVTDARLQGPDWAVTDLDLSLRNLTFSKDDWQTQEGKLSMNASEFIFGSLHLFDPILNAEFSPQGIALRQFTTRWEGGMVRTSGNWLREGKTLILDDAAIAGIEYTLPENWKQRWMQPLPTWLNSLTLKKFNASRNLVIDIDPTFPWQLTALDGYGANLGLVQNQQWGVWSGNATLNAAAATFNRVDVRRPSLSLAANANTVNISELSAFTERGILEATASVSQLPPRQTQVSLNGRGVPVNVLQQWGWPALPIAGDGNIQLTANGTVQADAPLKPTVNGQLHAVNADKQQVTQTMQAGVVSAGEVTSTEPAPTAPAPVTP</sequence>
<dbReference type="OrthoDB" id="7053268at2"/>